<proteinExistence type="predicted"/>
<gene>
    <name evidence="1" type="ORF">ALC60_03965</name>
</gene>
<reference evidence="1 2" key="1">
    <citation type="submission" date="2015-09" db="EMBL/GenBank/DDBJ databases">
        <title>Trachymyrmex zeteki WGS genome.</title>
        <authorList>
            <person name="Nygaard S."/>
            <person name="Hu H."/>
            <person name="Boomsma J."/>
            <person name="Zhang G."/>
        </authorList>
    </citation>
    <scope>NUCLEOTIDE SEQUENCE [LARGE SCALE GENOMIC DNA]</scope>
    <source>
        <strain evidence="1">Tzet28-1</strain>
        <tissue evidence="1">Whole body</tissue>
    </source>
</reference>
<dbReference type="EMBL" id="KQ982373">
    <property type="protein sequence ID" value="KYQ56977.1"/>
    <property type="molecule type" value="Genomic_DNA"/>
</dbReference>
<evidence type="ECO:0000313" key="1">
    <source>
        <dbReference type="EMBL" id="KYQ56977.1"/>
    </source>
</evidence>
<evidence type="ECO:0000313" key="2">
    <source>
        <dbReference type="Proteomes" id="UP000075809"/>
    </source>
</evidence>
<dbReference type="AlphaFoldDB" id="A0A151X9C6"/>
<dbReference type="Proteomes" id="UP000075809">
    <property type="component" value="Unassembled WGS sequence"/>
</dbReference>
<feature type="non-terminal residue" evidence="1">
    <location>
        <position position="1"/>
    </location>
</feature>
<name>A0A151X9C6_9HYME</name>
<organism evidence="1 2">
    <name type="scientific">Mycetomoellerius zeteki</name>
    <dbReference type="NCBI Taxonomy" id="64791"/>
    <lineage>
        <taxon>Eukaryota</taxon>
        <taxon>Metazoa</taxon>
        <taxon>Ecdysozoa</taxon>
        <taxon>Arthropoda</taxon>
        <taxon>Hexapoda</taxon>
        <taxon>Insecta</taxon>
        <taxon>Pterygota</taxon>
        <taxon>Neoptera</taxon>
        <taxon>Endopterygota</taxon>
        <taxon>Hymenoptera</taxon>
        <taxon>Apocrita</taxon>
        <taxon>Aculeata</taxon>
        <taxon>Formicoidea</taxon>
        <taxon>Formicidae</taxon>
        <taxon>Myrmicinae</taxon>
        <taxon>Mycetomoellerius</taxon>
    </lineage>
</organism>
<sequence length="155" mass="18195">IPVMEIIDCHNFFKFHLHCKEISVKKTLEVHTAVGPRDPQCDGRLSDIKSLKHFIWSGKELRVGEEEEALERHRAPVEQLCDIYFHWEIYVRRNGVEKIYSHVRHHTADGTTIGRSLLERSPEIHNLASDRRKRVNQQKYETRFVAAEALGNDQR</sequence>
<protein>
    <submittedName>
        <fullName evidence="1">Uncharacterized protein</fullName>
    </submittedName>
</protein>
<keyword evidence="2" id="KW-1185">Reference proteome</keyword>
<accession>A0A151X9C6</accession>